<dbReference type="PANTHER" id="PTHR33595">
    <property type="entry name" value="VON WILLEBRAND FACTOR A DOMAIN PROTEIN"/>
    <property type="match status" value="1"/>
</dbReference>
<accession>A0A9Q1QWC7</accession>
<reference evidence="4" key="1">
    <citation type="journal article" date="2023" name="Proc. Natl. Acad. Sci. U.S.A.">
        <title>Genomic and structural basis for evolution of tropane alkaloid biosynthesis.</title>
        <authorList>
            <person name="Wanga Y.-J."/>
            <person name="Taina T."/>
            <person name="Yua J.-Y."/>
            <person name="Lia J."/>
            <person name="Xua B."/>
            <person name="Chenc J."/>
            <person name="D'Auriad J.C."/>
            <person name="Huanga J.-P."/>
            <person name="Huanga S.-X."/>
        </authorList>
    </citation>
    <scope>NUCLEOTIDE SEQUENCE [LARGE SCALE GENOMIC DNA]</scope>
    <source>
        <strain evidence="4">cv. KIB-2019</strain>
    </source>
</reference>
<feature type="region of interest" description="Disordered" evidence="1">
    <location>
        <begin position="1"/>
        <end position="38"/>
    </location>
</feature>
<dbReference type="AlphaFoldDB" id="A0A9Q1QWC7"/>
<proteinExistence type="predicted"/>
<comment type="caution">
    <text evidence="3">The sequence shown here is derived from an EMBL/GenBank/DDBJ whole genome shotgun (WGS) entry which is preliminary data.</text>
</comment>
<dbReference type="Pfam" id="PF25821">
    <property type="entry name" value="DUF7950"/>
    <property type="match status" value="1"/>
</dbReference>
<evidence type="ECO:0000259" key="2">
    <source>
        <dbReference type="Pfam" id="PF25821"/>
    </source>
</evidence>
<sequence length="466" mass="52833">MLRFRPIAPKPAADGSVTGTKPQGNKTEPVSKRRRKRKYVRVKKNKELCNNSIENEEKRDGSCLQFGDHGSVITLQLLDPESSSSVTTPPDIFAVNSPNLLDRKAEMLTMKESEHSTQNFKIIDEVGQKVVNPFENAYRTDEVQVYPPTRTTRTSESSVMVEGMTKSFVDGESLGSADMEKVKNVEMLMMVKDFEHPTQNFKEMNRVGSGCCSEADCKRGEIGHITINHFESPYYTTDKGQVYPLAQTTRTPESSMMVEGMEKTLVDGDHALGSANMEKMKNAQMRMMKEYEHPTQNFKKMDRVNHDSINSFENPYTQVYPLTHTVRTLESWVMVEGLTKAFVNGEDLEIKMKNVEMDTCPWLISDGLDRVQWVNLAYQRMVDPPEDGGPTPEIVVRLIVKEKITHMRSLQCNGESSNSAFACTVRVVYIWRNSKYSQIMPCDVWKIGFGGFAWRLDTKAALSLGR</sequence>
<keyword evidence="4" id="KW-1185">Reference proteome</keyword>
<dbReference type="OrthoDB" id="1898295at2759"/>
<evidence type="ECO:0000313" key="4">
    <source>
        <dbReference type="Proteomes" id="UP001152561"/>
    </source>
</evidence>
<feature type="domain" description="DUF7950" evidence="2">
    <location>
        <begin position="330"/>
        <end position="463"/>
    </location>
</feature>
<dbReference type="Proteomes" id="UP001152561">
    <property type="component" value="Unassembled WGS sequence"/>
</dbReference>
<evidence type="ECO:0000256" key="1">
    <source>
        <dbReference type="SAM" id="MobiDB-lite"/>
    </source>
</evidence>
<dbReference type="PANTHER" id="PTHR33595:SF29">
    <property type="match status" value="1"/>
</dbReference>
<feature type="compositionally biased region" description="Polar residues" evidence="1">
    <location>
        <begin position="17"/>
        <end position="28"/>
    </location>
</feature>
<dbReference type="EMBL" id="JAJAGQ010000021">
    <property type="protein sequence ID" value="KAJ8531460.1"/>
    <property type="molecule type" value="Genomic_DNA"/>
</dbReference>
<name>A0A9Q1QWC7_9SOLA</name>
<gene>
    <name evidence="3" type="ORF">K7X08_026894</name>
</gene>
<organism evidence="3 4">
    <name type="scientific">Anisodus acutangulus</name>
    <dbReference type="NCBI Taxonomy" id="402998"/>
    <lineage>
        <taxon>Eukaryota</taxon>
        <taxon>Viridiplantae</taxon>
        <taxon>Streptophyta</taxon>
        <taxon>Embryophyta</taxon>
        <taxon>Tracheophyta</taxon>
        <taxon>Spermatophyta</taxon>
        <taxon>Magnoliopsida</taxon>
        <taxon>eudicotyledons</taxon>
        <taxon>Gunneridae</taxon>
        <taxon>Pentapetalae</taxon>
        <taxon>asterids</taxon>
        <taxon>lamiids</taxon>
        <taxon>Solanales</taxon>
        <taxon>Solanaceae</taxon>
        <taxon>Solanoideae</taxon>
        <taxon>Hyoscyameae</taxon>
        <taxon>Anisodus</taxon>
    </lineage>
</organism>
<evidence type="ECO:0000313" key="3">
    <source>
        <dbReference type="EMBL" id="KAJ8531460.1"/>
    </source>
</evidence>
<dbReference type="InterPro" id="IPR057710">
    <property type="entry name" value="DUF7950"/>
</dbReference>
<protein>
    <recommendedName>
        <fullName evidence="2">DUF7950 domain-containing protein</fullName>
    </recommendedName>
</protein>